<protein>
    <submittedName>
        <fullName evidence="2">Uncharacterized protein</fullName>
    </submittedName>
</protein>
<organism evidence="3">
    <name type="scientific">Harpegnathos saltator</name>
    <name type="common">Jerdon's jumping ant</name>
    <dbReference type="NCBI Taxonomy" id="610380"/>
    <lineage>
        <taxon>Eukaryota</taxon>
        <taxon>Metazoa</taxon>
        <taxon>Ecdysozoa</taxon>
        <taxon>Arthropoda</taxon>
        <taxon>Hexapoda</taxon>
        <taxon>Insecta</taxon>
        <taxon>Pterygota</taxon>
        <taxon>Neoptera</taxon>
        <taxon>Endopterygota</taxon>
        <taxon>Hymenoptera</taxon>
        <taxon>Apocrita</taxon>
        <taxon>Aculeata</taxon>
        <taxon>Formicoidea</taxon>
        <taxon>Formicidae</taxon>
        <taxon>Ponerinae</taxon>
        <taxon>Ponerini</taxon>
        <taxon>Harpegnathos</taxon>
    </lineage>
</organism>
<dbReference type="EMBL" id="GL449672">
    <property type="protein sequence ID" value="EFN82243.1"/>
    <property type="molecule type" value="Genomic_DNA"/>
</dbReference>
<reference evidence="2 3" key="1">
    <citation type="journal article" date="2010" name="Science">
        <title>Genomic comparison of the ants Camponotus floridanus and Harpegnathos saltator.</title>
        <authorList>
            <person name="Bonasio R."/>
            <person name="Zhang G."/>
            <person name="Ye C."/>
            <person name="Mutti N.S."/>
            <person name="Fang X."/>
            <person name="Qin N."/>
            <person name="Donahue G."/>
            <person name="Yang P."/>
            <person name="Li Q."/>
            <person name="Li C."/>
            <person name="Zhang P."/>
            <person name="Huang Z."/>
            <person name="Berger S.L."/>
            <person name="Reinberg D."/>
            <person name="Wang J."/>
            <person name="Liebig J."/>
        </authorList>
    </citation>
    <scope>NUCLEOTIDE SEQUENCE [LARGE SCALE GENOMIC DNA]</scope>
    <source>
        <strain evidence="2 3">R22 G/1</strain>
    </source>
</reference>
<dbReference type="Proteomes" id="UP000008237">
    <property type="component" value="Unassembled WGS sequence"/>
</dbReference>
<accession>E2BPY7</accession>
<feature type="region of interest" description="Disordered" evidence="1">
    <location>
        <begin position="236"/>
        <end position="319"/>
    </location>
</feature>
<feature type="compositionally biased region" description="Basic and acidic residues" evidence="1">
    <location>
        <begin position="271"/>
        <end position="288"/>
    </location>
</feature>
<feature type="compositionally biased region" description="Basic residues" evidence="1">
    <location>
        <begin position="254"/>
        <end position="270"/>
    </location>
</feature>
<evidence type="ECO:0000313" key="2">
    <source>
        <dbReference type="EMBL" id="EFN82243.1"/>
    </source>
</evidence>
<keyword evidence="3" id="KW-1185">Reference proteome</keyword>
<evidence type="ECO:0000313" key="3">
    <source>
        <dbReference type="Proteomes" id="UP000008237"/>
    </source>
</evidence>
<gene>
    <name evidence="2" type="ORF">EAI_03317</name>
</gene>
<dbReference type="InParanoid" id="E2BPY7"/>
<proteinExistence type="predicted"/>
<sequence>MTRVEIYETGCVISLSVAAVGGMMSTVECVRDVDWVDAARGGTSWEMDVGVAHPDDGDRCKVGPFEIEIVNWELRMRERLEELESIGSRLWETLKIVGSYAGSLAQACMDSKGRDKVEERKDGQDMAEVGVQASPEMISVASVAVMGGPAVSEMGTQVSPDMVCVASMTDMDGYVIGRDGRSAHKEGKIKEEAIVREKVRTYLEEKDERKVVIGVKEPLELSLVTRSEMGPLDCTVMEDEDDEEDKMIGAGSSRLRRKRRNERNGNRKRNTSRETRKEEGRKETRVDDVLSLPKSGKWRKRLKKRVRKKGGPNGSDMIICPDCHGSGRAVGRNRDRVIEGRGRHASAAAVVGGSIRECNGFVPADDPWPESPVDVLRGYKVQDGVRRRSGGGVHRKWGIRSLDKDRIGNKNRDLGIATFATIPGRGLRGSSSDVAEQDLLRNRINEFEDEDERYAQTGCGKEGMRKSVRRGIGKAGIECGSLQLDTKCETRCRCDLGWDPDTGLSVDGACVADGVSPLDFDPLDL</sequence>
<feature type="compositionally biased region" description="Basic residues" evidence="1">
    <location>
        <begin position="296"/>
        <end position="310"/>
    </location>
</feature>
<name>E2BPY7_HARSA</name>
<dbReference type="AlphaFoldDB" id="E2BPY7"/>
<evidence type="ECO:0000256" key="1">
    <source>
        <dbReference type="SAM" id="MobiDB-lite"/>
    </source>
</evidence>
<feature type="compositionally biased region" description="Acidic residues" evidence="1">
    <location>
        <begin position="236"/>
        <end position="245"/>
    </location>
</feature>